<dbReference type="PANTHER" id="PTHR43056">
    <property type="entry name" value="PEPTIDASE S9 PROLYL OLIGOPEPTIDASE"/>
    <property type="match status" value="1"/>
</dbReference>
<reference evidence="2 3" key="1">
    <citation type="submission" date="2017-09" db="EMBL/GenBank/DDBJ databases">
        <title>The draft genome sequences of Marinobacter sp. PWS21.</title>
        <authorList>
            <person name="Cao J."/>
        </authorList>
    </citation>
    <scope>NUCLEOTIDE SEQUENCE [LARGE SCALE GENOMIC DNA]</scope>
    <source>
        <strain evidence="2 3">PWS21</strain>
    </source>
</reference>
<dbReference type="InterPro" id="IPR029058">
    <property type="entry name" value="AB_hydrolase_fold"/>
</dbReference>
<dbReference type="Pfam" id="PF00326">
    <property type="entry name" value="Peptidase_S9"/>
    <property type="match status" value="1"/>
</dbReference>
<dbReference type="Gene3D" id="3.40.50.1820">
    <property type="entry name" value="alpha/beta hydrolase"/>
    <property type="match status" value="1"/>
</dbReference>
<feature type="domain" description="Peptidase S9 prolyl oligopeptidase catalytic" evidence="1">
    <location>
        <begin position="383"/>
        <end position="587"/>
    </location>
</feature>
<protein>
    <submittedName>
        <fullName evidence="2">Peptidase S9</fullName>
    </submittedName>
</protein>
<dbReference type="AlphaFoldDB" id="A0A2G1UIF5"/>
<dbReference type="InterPro" id="IPR011042">
    <property type="entry name" value="6-blade_b-propeller_TolB-like"/>
</dbReference>
<gene>
    <name evidence="2" type="ORF">CLH61_15195</name>
</gene>
<dbReference type="SUPFAM" id="SSF69322">
    <property type="entry name" value="Tricorn protease domain 2"/>
    <property type="match status" value="1"/>
</dbReference>
<dbReference type="InterPro" id="IPR050585">
    <property type="entry name" value="Xaa-Pro_dipeptidyl-ppase/CocE"/>
</dbReference>
<evidence type="ECO:0000259" key="1">
    <source>
        <dbReference type="Pfam" id="PF00326"/>
    </source>
</evidence>
<dbReference type="GO" id="GO:0008236">
    <property type="term" value="F:serine-type peptidase activity"/>
    <property type="evidence" value="ECO:0007669"/>
    <property type="project" value="InterPro"/>
</dbReference>
<sequence length="599" mass="64314">MTVSAAGLFWLDFNPDTGDTELWQYAGKGPRRLSASGTSIRSAVNGYGGGAACAMADGVLVVEATSQQILRIDSASGQTRPMTACAGACFGGLVADPVRQRALAVRETADGQQLVAVDGSGAVTVLHQGLDFYSAPAVSDSGRRLAWVSWRLPDMPWVASQLWVADLDDRGRLAQVRSCVAPGPAAVQQPVFNGEQLVVLADHLGWWQPFAVTHSADSSAWQALPCPALDHASAPWQLAESHSQPLPGGGWARVCYREGRGELWLWPADGGQAVRLAPEYGDFRSLQCYGDGLYCIARSASRLDAVLRLTPSTGELAVLAGGERPLAGRSIVPPEPFVVPPAPAQPLAVHGFLYRPWQSGATAPPPLILLAHGGPTSAVYPVFNPQIQFWCSHGFAVAEVNYRGSTGFGRDFRMALAEQWGDAEVEDMGRALEYLASAGLGDRRRSFIQGRSSGGYTALMAMVRGLGFRAGASLFGVSDPRRLRAQTHRFESGYLDWLLGDPGQQAARWQQRTPALHASRIGQPMIFFQGEQDKVVVPEQTRSMAAAMAEAGNPPEVHWFASEGHGFRQPETQAAMMEALLAFYQRQSHLADAAAGNLR</sequence>
<proteinExistence type="predicted"/>
<keyword evidence="3" id="KW-1185">Reference proteome</keyword>
<accession>A0A2G1UIF5</accession>
<evidence type="ECO:0000313" key="3">
    <source>
        <dbReference type="Proteomes" id="UP000231409"/>
    </source>
</evidence>
<evidence type="ECO:0000313" key="2">
    <source>
        <dbReference type="EMBL" id="PHQ14278.1"/>
    </source>
</evidence>
<comment type="caution">
    <text evidence="2">The sequence shown here is derived from an EMBL/GenBank/DDBJ whole genome shotgun (WGS) entry which is preliminary data.</text>
</comment>
<dbReference type="Proteomes" id="UP000231409">
    <property type="component" value="Unassembled WGS sequence"/>
</dbReference>
<dbReference type="GO" id="GO:0006508">
    <property type="term" value="P:proteolysis"/>
    <property type="evidence" value="ECO:0007669"/>
    <property type="project" value="InterPro"/>
</dbReference>
<dbReference type="InterPro" id="IPR001375">
    <property type="entry name" value="Peptidase_S9_cat"/>
</dbReference>
<name>A0A2G1UIF5_9GAMM</name>
<dbReference type="EMBL" id="NTFH01000011">
    <property type="protein sequence ID" value="PHQ14278.1"/>
    <property type="molecule type" value="Genomic_DNA"/>
</dbReference>
<organism evidence="2 3">
    <name type="scientific">Marinobacter profundi</name>
    <dbReference type="NCBI Taxonomy" id="2666256"/>
    <lineage>
        <taxon>Bacteria</taxon>
        <taxon>Pseudomonadati</taxon>
        <taxon>Pseudomonadota</taxon>
        <taxon>Gammaproteobacteria</taxon>
        <taxon>Pseudomonadales</taxon>
        <taxon>Marinobacteraceae</taxon>
        <taxon>Marinobacter</taxon>
    </lineage>
</organism>
<dbReference type="SUPFAM" id="SSF53474">
    <property type="entry name" value="alpha/beta-Hydrolases"/>
    <property type="match status" value="1"/>
</dbReference>
<dbReference type="Gene3D" id="2.120.10.30">
    <property type="entry name" value="TolB, C-terminal domain"/>
    <property type="match status" value="1"/>
</dbReference>
<dbReference type="PANTHER" id="PTHR43056:SF5">
    <property type="entry name" value="PEPTIDASE S9 PROLYL OLIGOPEPTIDASE CATALYTIC DOMAIN-CONTAINING PROTEIN"/>
    <property type="match status" value="1"/>
</dbReference>